<dbReference type="SMART" id="SM01152">
    <property type="entry name" value="DUF167"/>
    <property type="match status" value="1"/>
</dbReference>
<proteinExistence type="inferred from homology"/>
<feature type="region of interest" description="Disordered" evidence="2">
    <location>
        <begin position="105"/>
        <end position="124"/>
    </location>
</feature>
<comment type="caution">
    <text evidence="4">The sequence shown here is derived from an EMBL/GenBank/DDBJ whole genome shotgun (WGS) entry which is preliminary data.</text>
</comment>
<dbReference type="GO" id="GO:0004526">
    <property type="term" value="F:ribonuclease P activity"/>
    <property type="evidence" value="ECO:0007669"/>
    <property type="project" value="TreeGrafter"/>
</dbReference>
<dbReference type="InterPro" id="IPR003746">
    <property type="entry name" value="DUF167"/>
</dbReference>
<dbReference type="GO" id="GO:0000171">
    <property type="term" value="F:ribonuclease MRP activity"/>
    <property type="evidence" value="ECO:0007669"/>
    <property type="project" value="TreeGrafter"/>
</dbReference>
<dbReference type="HAMAP" id="MF_00634">
    <property type="entry name" value="UPF0235"/>
    <property type="match status" value="1"/>
</dbReference>
<evidence type="ECO:0000256" key="2">
    <source>
        <dbReference type="SAM" id="MobiDB-lite"/>
    </source>
</evidence>
<dbReference type="PANTHER" id="PTHR28173:SF1">
    <property type="entry name" value="RIBONUCLEASES P_MRP PROTEIN SUBUNIT POP8"/>
    <property type="match status" value="1"/>
</dbReference>
<dbReference type="InterPro" id="IPR036591">
    <property type="entry name" value="YggU-like_sf"/>
</dbReference>
<comment type="similarity">
    <text evidence="1">Belongs to the UPF0235 family.</text>
</comment>
<evidence type="ECO:0000313" key="4">
    <source>
        <dbReference type="EMBL" id="GCB24660.1"/>
    </source>
</evidence>
<name>A0A401KZI3_ASPAW</name>
<feature type="region of interest" description="Disordered" evidence="2">
    <location>
        <begin position="152"/>
        <end position="178"/>
    </location>
</feature>
<dbReference type="InterPro" id="IPR049128">
    <property type="entry name" value="Pop8-like_dom"/>
</dbReference>
<feature type="domain" description="Ribonucleases P/MRP subunit Pop8-like" evidence="3">
    <location>
        <begin position="116"/>
        <end position="153"/>
    </location>
</feature>
<evidence type="ECO:0000259" key="3">
    <source>
        <dbReference type="Pfam" id="PF20976"/>
    </source>
</evidence>
<gene>
    <name evidence="4" type="ORF">AAWM_07545</name>
</gene>
<dbReference type="Proteomes" id="UP000286921">
    <property type="component" value="Unassembled WGS sequence"/>
</dbReference>
<dbReference type="GO" id="GO:0000294">
    <property type="term" value="P:nuclear-transcribed mRNA catabolic process, RNase MRP-dependent"/>
    <property type="evidence" value="ECO:0007669"/>
    <property type="project" value="TreeGrafter"/>
</dbReference>
<dbReference type="EMBL" id="BDHI01000021">
    <property type="protein sequence ID" value="GCB24660.1"/>
    <property type="molecule type" value="Genomic_DNA"/>
</dbReference>
<evidence type="ECO:0000313" key="5">
    <source>
        <dbReference type="Proteomes" id="UP000286921"/>
    </source>
</evidence>
<dbReference type="AlphaFoldDB" id="A0A401KZI3"/>
<feature type="compositionally biased region" description="Low complexity" evidence="2">
    <location>
        <begin position="112"/>
        <end position="121"/>
    </location>
</feature>
<dbReference type="InterPro" id="IPR020347">
    <property type="entry name" value="Pop8"/>
</dbReference>
<sequence length="241" mass="24698">MSTSPLLRLIQTATTKSRPNNPLYTLQISCHVKPNASNNREGITAIGTDRVEVCVAAVPRKGEANAAVSRVLAQIFQVPKSNVEVIRGLKSREKTLAISELDIGKQSEDEVTNPPSTSTSPLDPLTARTYLSAALSQFLGLMGTTIPIDILKISPPPPSSSTEGGKTGGGGSGSTVWTRVPRDDAAAVVAALSSWIGGSTGTNTNGGGDAAGGSSVAWRVCAKGNYLGALVNGGGGEVFVP</sequence>
<dbReference type="Pfam" id="PF02594">
    <property type="entry name" value="DUF167"/>
    <property type="match status" value="1"/>
</dbReference>
<dbReference type="SUPFAM" id="SSF69786">
    <property type="entry name" value="YggU-like"/>
    <property type="match status" value="1"/>
</dbReference>
<reference evidence="4 5" key="1">
    <citation type="submission" date="2016-09" db="EMBL/GenBank/DDBJ databases">
        <title>Aspergillus awamori IFM 58123T.</title>
        <authorList>
            <person name="Kusuya Y."/>
            <person name="Shimizu M."/>
            <person name="Takahashi H."/>
            <person name="Yaguchi T."/>
        </authorList>
    </citation>
    <scope>NUCLEOTIDE SEQUENCE [LARGE SCALE GENOMIC DNA]</scope>
    <source>
        <strain evidence="4 5">IFM 58123</strain>
    </source>
</reference>
<dbReference type="GO" id="GO:0008033">
    <property type="term" value="P:tRNA processing"/>
    <property type="evidence" value="ECO:0007669"/>
    <property type="project" value="InterPro"/>
</dbReference>
<dbReference type="PANTHER" id="PTHR28173">
    <property type="entry name" value="RIBONUCLEASES P/MRP PROTEIN SUBUNIT POP8"/>
    <property type="match status" value="1"/>
</dbReference>
<protein>
    <submittedName>
        <fullName evidence="4">UPF0235 protein Shewana3_1191</fullName>
    </submittedName>
</protein>
<dbReference type="GO" id="GO:0000172">
    <property type="term" value="C:ribonuclease MRP complex"/>
    <property type="evidence" value="ECO:0007669"/>
    <property type="project" value="InterPro"/>
</dbReference>
<evidence type="ECO:0000256" key="1">
    <source>
        <dbReference type="ARBA" id="ARBA00010364"/>
    </source>
</evidence>
<dbReference type="GO" id="GO:0005655">
    <property type="term" value="C:nucleolar ribonuclease P complex"/>
    <property type="evidence" value="ECO:0007669"/>
    <property type="project" value="InterPro"/>
</dbReference>
<accession>A0A401KZI3</accession>
<dbReference type="NCBIfam" id="TIGR00251">
    <property type="entry name" value="DUF167 family protein"/>
    <property type="match status" value="1"/>
</dbReference>
<keyword evidence="5" id="KW-1185">Reference proteome</keyword>
<dbReference type="STRING" id="105351.A0A401KZI3"/>
<dbReference type="GO" id="GO:0034965">
    <property type="term" value="P:intronic box C/D snoRNA processing"/>
    <property type="evidence" value="ECO:0007669"/>
    <property type="project" value="TreeGrafter"/>
</dbReference>
<dbReference type="Pfam" id="PF20976">
    <property type="entry name" value="Pop8"/>
    <property type="match status" value="1"/>
</dbReference>
<dbReference type="Gene3D" id="3.30.1200.10">
    <property type="entry name" value="YggU-like"/>
    <property type="match status" value="1"/>
</dbReference>
<organism evidence="4 5">
    <name type="scientific">Aspergillus awamori</name>
    <name type="common">Black koji mold</name>
    <dbReference type="NCBI Taxonomy" id="105351"/>
    <lineage>
        <taxon>Eukaryota</taxon>
        <taxon>Fungi</taxon>
        <taxon>Dikarya</taxon>
        <taxon>Ascomycota</taxon>
        <taxon>Pezizomycotina</taxon>
        <taxon>Eurotiomycetes</taxon>
        <taxon>Eurotiomycetidae</taxon>
        <taxon>Eurotiales</taxon>
        <taxon>Aspergillaceae</taxon>
        <taxon>Aspergillus</taxon>
    </lineage>
</organism>